<proteinExistence type="predicted"/>
<protein>
    <submittedName>
        <fullName evidence="1">Uncharacterized protein</fullName>
    </submittedName>
</protein>
<organism evidence="1">
    <name type="scientific">marine metagenome</name>
    <dbReference type="NCBI Taxonomy" id="408172"/>
    <lineage>
        <taxon>unclassified sequences</taxon>
        <taxon>metagenomes</taxon>
        <taxon>ecological metagenomes</taxon>
    </lineage>
</organism>
<sequence length="74" mass="8237">MSLWLTDNSSAAGSPQHILVRYQALRPAEKDLGMYRLDWADSLDVALKRAAKEKRPVCLIIIHAKYGDIASGHC</sequence>
<dbReference type="AlphaFoldDB" id="A0A382X5D7"/>
<evidence type="ECO:0000313" key="1">
    <source>
        <dbReference type="EMBL" id="SVD66407.1"/>
    </source>
</evidence>
<dbReference type="EMBL" id="UINC01165164">
    <property type="protein sequence ID" value="SVD66407.1"/>
    <property type="molecule type" value="Genomic_DNA"/>
</dbReference>
<reference evidence="1" key="1">
    <citation type="submission" date="2018-05" db="EMBL/GenBank/DDBJ databases">
        <authorList>
            <person name="Lanie J.A."/>
            <person name="Ng W.-L."/>
            <person name="Kazmierczak K.M."/>
            <person name="Andrzejewski T.M."/>
            <person name="Davidsen T.M."/>
            <person name="Wayne K.J."/>
            <person name="Tettelin H."/>
            <person name="Glass J.I."/>
            <person name="Rusch D."/>
            <person name="Podicherti R."/>
            <person name="Tsui H.-C.T."/>
            <person name="Winkler M.E."/>
        </authorList>
    </citation>
    <scope>NUCLEOTIDE SEQUENCE</scope>
</reference>
<name>A0A382X5D7_9ZZZZ</name>
<accession>A0A382X5D7</accession>
<gene>
    <name evidence="1" type="ORF">METZ01_LOCUS419261</name>
</gene>